<dbReference type="STRING" id="1853130.PMA3_26425"/>
<dbReference type="PROSITE" id="PS00134">
    <property type="entry name" value="TRYPSIN_HIS"/>
    <property type="match status" value="1"/>
</dbReference>
<feature type="chain" id="PRO_5008250193" description="Serine protease" evidence="2">
    <location>
        <begin position="32"/>
        <end position="487"/>
    </location>
</feature>
<dbReference type="GO" id="GO:0004252">
    <property type="term" value="F:serine-type endopeptidase activity"/>
    <property type="evidence" value="ECO:0007669"/>
    <property type="project" value="InterPro"/>
</dbReference>
<evidence type="ECO:0000313" key="3">
    <source>
        <dbReference type="EMBL" id="ANJ58497.1"/>
    </source>
</evidence>
<keyword evidence="2" id="KW-0732">Signal</keyword>
<dbReference type="Proteomes" id="UP000078354">
    <property type="component" value="Chromosome"/>
</dbReference>
<dbReference type="GO" id="GO:0006508">
    <property type="term" value="P:proteolysis"/>
    <property type="evidence" value="ECO:0007669"/>
    <property type="project" value="InterPro"/>
</dbReference>
<dbReference type="RefSeq" id="WP_064679931.1">
    <property type="nucleotide sequence ID" value="NZ_CP014870.1"/>
</dbReference>
<feature type="region of interest" description="Disordered" evidence="1">
    <location>
        <begin position="62"/>
        <end position="83"/>
    </location>
</feature>
<evidence type="ECO:0000256" key="1">
    <source>
        <dbReference type="SAM" id="MobiDB-lite"/>
    </source>
</evidence>
<dbReference type="InterPro" id="IPR018114">
    <property type="entry name" value="TRYPSIN_HIS"/>
</dbReference>
<sequence>MLGLHLDKIVSTLTKTAAATLVLLVSGELFAAEQRDPQNIDYAIPQVDDGATTWKLTESNSISNKTDDDLSWPKADKDKDEDENLPQWKLILNQTPGQKPIPIYTEPGMTPITFGSRPDFSKMLRLQNEFKVQVMKSSRVSPSPETYKSLQEKFLQDNYIHGEQYILPDDLVVTNLQSQSFSDLVKRKKDQMMTLPSYEDERYKDTYKNQLKGVKFKNGPADCKPGIDEGDAANCFAGIDRETVNVFPETLPTMTYLAALSNVTSIVNEERKHICDISVYKKGWWVTASHCISENVTASSGVIQTDTKGVIIGNRIVPLRGKAFVGCGIACDIVIIEMDTPDDAVYPFLIGADTQVGAAESILVPGMPTGESLADILKGPTDFERPDPKEVRAKYNRLVGWSPYGAGYCKVLKQYPNGCIIHGCNSVIGFSGAPMYSYDVKLDKVKLVGIHSGTDNSFNGCELQKDNQNQKLATNYARLISTSGAKK</sequence>
<reference evidence="3 4" key="1">
    <citation type="journal article" date="2018" name="Syst. Appl. Microbiol.">
        <title>Pseudomonas silesiensis sp. nov. strain A3T isolated from a biological pesticide sewage treatment plant and analysis of the complete genome sequence.</title>
        <authorList>
            <person name="Kaminski M.A."/>
            <person name="Furmanczyk E.M."/>
            <person name="Sobczak A."/>
            <person name="Dziembowski A."/>
            <person name="Lipinski L."/>
        </authorList>
    </citation>
    <scope>NUCLEOTIDE SEQUENCE [LARGE SCALE GENOMIC DNA]</scope>
    <source>
        <strain evidence="3 4">A3</strain>
    </source>
</reference>
<feature type="signal peptide" evidence="2">
    <location>
        <begin position="1"/>
        <end position="31"/>
    </location>
</feature>
<dbReference type="InterPro" id="IPR009003">
    <property type="entry name" value="Peptidase_S1_PA"/>
</dbReference>
<proteinExistence type="predicted"/>
<dbReference type="AlphaFoldDB" id="A0A191Z020"/>
<dbReference type="OrthoDB" id="7033823at2"/>
<evidence type="ECO:0000313" key="4">
    <source>
        <dbReference type="Proteomes" id="UP000078354"/>
    </source>
</evidence>
<dbReference type="EMBL" id="CP014870">
    <property type="protein sequence ID" value="ANJ58497.1"/>
    <property type="molecule type" value="Genomic_DNA"/>
</dbReference>
<keyword evidence="4" id="KW-1185">Reference proteome</keyword>
<evidence type="ECO:0000256" key="2">
    <source>
        <dbReference type="SAM" id="SignalP"/>
    </source>
</evidence>
<dbReference type="KEGG" id="psil:PMA3_26425"/>
<gene>
    <name evidence="3" type="ORF">PMA3_26425</name>
</gene>
<organism evidence="3 4">
    <name type="scientific">Pseudomonas silesiensis</name>
    <dbReference type="NCBI Taxonomy" id="1853130"/>
    <lineage>
        <taxon>Bacteria</taxon>
        <taxon>Pseudomonadati</taxon>
        <taxon>Pseudomonadota</taxon>
        <taxon>Gammaproteobacteria</taxon>
        <taxon>Pseudomonadales</taxon>
        <taxon>Pseudomonadaceae</taxon>
        <taxon>Pseudomonas</taxon>
    </lineage>
</organism>
<evidence type="ECO:0008006" key="5">
    <source>
        <dbReference type="Google" id="ProtNLM"/>
    </source>
</evidence>
<name>A0A191Z020_9PSED</name>
<accession>A0A191Z020</accession>
<dbReference type="SUPFAM" id="SSF50494">
    <property type="entry name" value="Trypsin-like serine proteases"/>
    <property type="match status" value="1"/>
</dbReference>
<protein>
    <recommendedName>
        <fullName evidence="5">Serine protease</fullName>
    </recommendedName>
</protein>